<dbReference type="EMBL" id="GU474933">
    <property type="protein sequence ID" value="ADI19787.1"/>
    <property type="molecule type" value="Genomic_DNA"/>
</dbReference>
<name>E0XZE6_9PROT</name>
<dbReference type="InterPro" id="IPR038268">
    <property type="entry name" value="RHH_sf"/>
</dbReference>
<sequence>MSPLPISMQKRNVSLPRRRTTIKLESYEWRSVDALLALENITLSLLCTELDSRRGDLRLVQAIRMFLLLYFRTIADNSLTIASQTVQSPNLMHHPPAPAFNCLLIALMQFSTHVQHGLPPHRPSLSDL</sequence>
<dbReference type="Gene3D" id="1.10.3990.20">
    <property type="entry name" value="protein bp1543"/>
    <property type="match status" value="1"/>
</dbReference>
<reference evidence="2" key="1">
    <citation type="journal article" date="2011" name="Environ. Microbiol.">
        <title>Time-series analyses of Monterey Bay coastal microbial picoplankton using a 'genome proxy' microarray.</title>
        <authorList>
            <person name="Rich V.I."/>
            <person name="Pham V.D."/>
            <person name="Eppley J."/>
            <person name="Shi Y."/>
            <person name="DeLong E.F."/>
        </authorList>
    </citation>
    <scope>NUCLEOTIDE SEQUENCE</scope>
</reference>
<protein>
    <recommendedName>
        <fullName evidence="1">Ribbon-helix-helix domain-containing protein</fullName>
    </recommendedName>
</protein>
<accession>E0XZE6</accession>
<feature type="domain" description="Ribbon-helix-helix" evidence="1">
    <location>
        <begin position="9"/>
        <end position="70"/>
    </location>
</feature>
<dbReference type="InterPro" id="IPR027373">
    <property type="entry name" value="RHH_dom"/>
</dbReference>
<dbReference type="Pfam" id="PF13467">
    <property type="entry name" value="RHH_4"/>
    <property type="match status" value="1"/>
</dbReference>
<evidence type="ECO:0000259" key="1">
    <source>
        <dbReference type="Pfam" id="PF13467"/>
    </source>
</evidence>
<dbReference type="AlphaFoldDB" id="E0XZE6"/>
<evidence type="ECO:0000313" key="2">
    <source>
        <dbReference type="EMBL" id="ADI19787.1"/>
    </source>
</evidence>
<organism evidence="2">
    <name type="scientific">uncultured alpha proteobacterium EB000_37G09</name>
    <dbReference type="NCBI Taxonomy" id="710792"/>
    <lineage>
        <taxon>Bacteria</taxon>
        <taxon>Pseudomonadati</taxon>
        <taxon>Pseudomonadota</taxon>
        <taxon>Alphaproteobacteria</taxon>
        <taxon>environmental samples</taxon>
    </lineage>
</organism>
<proteinExistence type="predicted"/>